<dbReference type="Gene3D" id="3.40.630.10">
    <property type="entry name" value="Zn peptidases"/>
    <property type="match status" value="1"/>
</dbReference>
<dbReference type="GO" id="GO:0045148">
    <property type="term" value="F:tripeptide aminopeptidase activity"/>
    <property type="evidence" value="ECO:0007669"/>
    <property type="project" value="UniProtKB-EC"/>
</dbReference>
<evidence type="ECO:0000313" key="5">
    <source>
        <dbReference type="Proteomes" id="UP000254601"/>
    </source>
</evidence>
<evidence type="ECO:0000313" key="4">
    <source>
        <dbReference type="EMBL" id="SUO97473.1"/>
    </source>
</evidence>
<gene>
    <name evidence="4" type="primary">pepT_3</name>
    <name evidence="4" type="ORF">NCTC13337_02447</name>
</gene>
<evidence type="ECO:0000256" key="2">
    <source>
        <dbReference type="ARBA" id="ARBA00022723"/>
    </source>
</evidence>
<dbReference type="GO" id="GO:0046872">
    <property type="term" value="F:metal ion binding"/>
    <property type="evidence" value="ECO:0007669"/>
    <property type="project" value="UniProtKB-KW"/>
</dbReference>
<keyword evidence="3 4" id="KW-0378">Hydrolase</keyword>
<reference evidence="4 5" key="1">
    <citation type="submission" date="2018-06" db="EMBL/GenBank/DDBJ databases">
        <authorList>
            <consortium name="Pathogen Informatics"/>
            <person name="Doyle S."/>
        </authorList>
    </citation>
    <scope>NUCLEOTIDE SEQUENCE [LARGE SCALE GENOMIC DNA]</scope>
    <source>
        <strain evidence="4 5">NCTC13337</strain>
    </source>
</reference>
<protein>
    <submittedName>
        <fullName evidence="4">Peptidase T</fullName>
        <ecNumber evidence="4">3.4.11.4</ecNumber>
    </submittedName>
</protein>
<dbReference type="OrthoDB" id="9804934at2"/>
<dbReference type="AlphaFoldDB" id="A0A380N016"/>
<keyword evidence="4" id="KW-0645">Protease</keyword>
<proteinExistence type="predicted"/>
<keyword evidence="4" id="KW-0031">Aminopeptidase</keyword>
<evidence type="ECO:0000256" key="1">
    <source>
        <dbReference type="ARBA" id="ARBA00001947"/>
    </source>
</evidence>
<dbReference type="InterPro" id="IPR001261">
    <property type="entry name" value="ArgE/DapE_CS"/>
</dbReference>
<dbReference type="PANTHER" id="PTHR42994">
    <property type="entry name" value="PEPTIDASE T"/>
    <property type="match status" value="1"/>
</dbReference>
<dbReference type="EMBL" id="UHIC01000001">
    <property type="protein sequence ID" value="SUO97473.1"/>
    <property type="molecule type" value="Genomic_DNA"/>
</dbReference>
<dbReference type="Proteomes" id="UP000254601">
    <property type="component" value="Unassembled WGS sequence"/>
</dbReference>
<dbReference type="PROSITE" id="PS00758">
    <property type="entry name" value="ARGE_DAPE_CPG2_1"/>
    <property type="match status" value="1"/>
</dbReference>
<dbReference type="PANTHER" id="PTHR42994:SF1">
    <property type="entry name" value="PEPTIDASE T"/>
    <property type="match status" value="1"/>
</dbReference>
<keyword evidence="2" id="KW-0479">Metal-binding</keyword>
<evidence type="ECO:0000256" key="3">
    <source>
        <dbReference type="ARBA" id="ARBA00022801"/>
    </source>
</evidence>
<dbReference type="EC" id="3.4.11.4" evidence="4"/>
<dbReference type="RefSeq" id="WP_072575919.1">
    <property type="nucleotide sequence ID" value="NZ_LWHB01000036.1"/>
</dbReference>
<name>A0A380N016_9GAMM</name>
<dbReference type="SUPFAM" id="SSF53187">
    <property type="entry name" value="Zn-dependent exopeptidases"/>
    <property type="match status" value="1"/>
</dbReference>
<sequence length="107" mass="12007">MKGKALSVFCRYLAIFSQSDESVQVVPSSEGQRDLARLLFQELSELELSDIYFDEEDAIVSARLLSNVSHSCPTVGFIAHLDTVDVALSPEIYPQRICQYETFAKKT</sequence>
<comment type="cofactor">
    <cofactor evidence="1">
        <name>Zn(2+)</name>
        <dbReference type="ChEBI" id="CHEBI:29105"/>
    </cofactor>
</comment>
<keyword evidence="5" id="KW-1185">Reference proteome</keyword>
<organism evidence="4 5">
    <name type="scientific">Suttonella ornithocola</name>
    <dbReference type="NCBI Taxonomy" id="279832"/>
    <lineage>
        <taxon>Bacteria</taxon>
        <taxon>Pseudomonadati</taxon>
        <taxon>Pseudomonadota</taxon>
        <taxon>Gammaproteobacteria</taxon>
        <taxon>Cardiobacteriales</taxon>
        <taxon>Cardiobacteriaceae</taxon>
        <taxon>Suttonella</taxon>
    </lineage>
</organism>
<accession>A0A380N016</accession>